<reference evidence="3" key="1">
    <citation type="submission" date="2017-05" db="EMBL/GenBank/DDBJ databases">
        <authorList>
            <person name="Kirkegaard R."/>
            <person name="Mcilroy J S."/>
        </authorList>
    </citation>
    <scope>NUCLEOTIDE SEQUENCE [LARGE SCALE GENOMIC DNA]</scope>
</reference>
<dbReference type="KEGG" id="abat:CFX1CAM_1844"/>
<dbReference type="Pfam" id="PF09346">
    <property type="entry name" value="SMI1_KNR4"/>
    <property type="match status" value="1"/>
</dbReference>
<dbReference type="AlphaFoldDB" id="A0A1Y6K8I7"/>
<dbReference type="SUPFAM" id="SSF160631">
    <property type="entry name" value="SMI1/KNR4-like"/>
    <property type="match status" value="1"/>
</dbReference>
<dbReference type="PANTHER" id="PTHR47432">
    <property type="entry name" value="CELL WALL ASSEMBLY REGULATOR SMI1"/>
    <property type="match status" value="1"/>
</dbReference>
<organism evidence="2 3">
    <name type="scientific">Candidatus Brevifilum fermentans</name>
    <dbReference type="NCBI Taxonomy" id="1986204"/>
    <lineage>
        <taxon>Bacteria</taxon>
        <taxon>Bacillati</taxon>
        <taxon>Chloroflexota</taxon>
        <taxon>Anaerolineae</taxon>
        <taxon>Anaerolineales</taxon>
        <taxon>Anaerolineaceae</taxon>
        <taxon>Candidatus Brevifilum</taxon>
    </lineage>
</organism>
<dbReference type="PANTHER" id="PTHR47432:SF1">
    <property type="entry name" value="CELL WALL ASSEMBLY REGULATOR SMI1"/>
    <property type="match status" value="1"/>
</dbReference>
<accession>A0A1Y6K8I7</accession>
<protein>
    <recommendedName>
        <fullName evidence="1">Knr4/Smi1-like domain-containing protein</fullName>
    </recommendedName>
</protein>
<evidence type="ECO:0000313" key="2">
    <source>
        <dbReference type="EMBL" id="SMX54909.1"/>
    </source>
</evidence>
<dbReference type="InterPro" id="IPR037883">
    <property type="entry name" value="Knr4/Smi1-like_sf"/>
</dbReference>
<keyword evidence="3" id="KW-1185">Reference proteome</keyword>
<dbReference type="InterPro" id="IPR018958">
    <property type="entry name" value="Knr4/Smi1-like_dom"/>
</dbReference>
<dbReference type="SMART" id="SM00860">
    <property type="entry name" value="SMI1_KNR4"/>
    <property type="match status" value="1"/>
</dbReference>
<dbReference type="EMBL" id="LT859958">
    <property type="protein sequence ID" value="SMX54909.1"/>
    <property type="molecule type" value="Genomic_DNA"/>
</dbReference>
<gene>
    <name evidence="2" type="ORF">CFX1CAM_1844</name>
</gene>
<evidence type="ECO:0000259" key="1">
    <source>
        <dbReference type="SMART" id="SM00860"/>
    </source>
</evidence>
<dbReference type="Gene3D" id="3.40.1580.10">
    <property type="entry name" value="SMI1/KNR4-like"/>
    <property type="match status" value="1"/>
</dbReference>
<dbReference type="Proteomes" id="UP000195514">
    <property type="component" value="Chromosome I"/>
</dbReference>
<dbReference type="RefSeq" id="WP_087862713.1">
    <property type="nucleotide sequence ID" value="NZ_LT859958.1"/>
</dbReference>
<evidence type="ECO:0000313" key="3">
    <source>
        <dbReference type="Proteomes" id="UP000195514"/>
    </source>
</evidence>
<dbReference type="InterPro" id="IPR051873">
    <property type="entry name" value="KNR4/SMI1_regulator"/>
</dbReference>
<dbReference type="OrthoDB" id="148653at2"/>
<feature type="domain" description="Knr4/Smi1-like" evidence="1">
    <location>
        <begin position="30"/>
        <end position="166"/>
    </location>
</feature>
<proteinExistence type="predicted"/>
<name>A0A1Y6K8I7_9CHLR</name>
<sequence>MPAYRPITESLVELMDWMHKNAPGVAFNPPAKAAALANFVEKSGLVIPEDLHQLLMLADGETRNSAGAVGNWRFMSINEIQAAWGWVTQISVKAAFEGLTPQPSPYLQNHWWHPGWIPLISSDTGCYYCLDTAPPEVERTGQMLLFCQEHPARPLVAASLAAWLDRITGDLYAGVYTYNEVEGFNGEAFLWSSLEGKHLMDKIPGQIIVDGEYGIC</sequence>